<sequence length="116" mass="13221">MSEAVIDFLDNWRILPACKAICSTTVTVYRWACDCAWPVYTTGLLVSVLSALAAAHEKQMIADNLYGSDEQLQSGDRSAEVERAKKLLQEEVSRGVKQVVWMMPRDSFMREYNERQ</sequence>
<dbReference type="EMBL" id="HE573027">
    <property type="protein sequence ID" value="CCC53095.1"/>
    <property type="molecule type" value="Genomic_DNA"/>
</dbReference>
<dbReference type="VEuPathDB" id="TriTrypDB:TvY486_1105790"/>
<dbReference type="AlphaFoldDB" id="G0UBA8"/>
<protein>
    <submittedName>
        <fullName evidence="1">Uncharacterized protein</fullName>
    </submittedName>
</protein>
<evidence type="ECO:0000313" key="1">
    <source>
        <dbReference type="EMBL" id="CCC53095.1"/>
    </source>
</evidence>
<name>G0UBA8_TRYVY</name>
<accession>G0UBA8</accession>
<dbReference type="OMA" id="VKQVVWM"/>
<organism evidence="1">
    <name type="scientific">Trypanosoma vivax (strain Y486)</name>
    <dbReference type="NCBI Taxonomy" id="1055687"/>
    <lineage>
        <taxon>Eukaryota</taxon>
        <taxon>Discoba</taxon>
        <taxon>Euglenozoa</taxon>
        <taxon>Kinetoplastea</taxon>
        <taxon>Metakinetoplastina</taxon>
        <taxon>Trypanosomatida</taxon>
        <taxon>Trypanosomatidae</taxon>
        <taxon>Trypanosoma</taxon>
        <taxon>Duttonella</taxon>
    </lineage>
</organism>
<proteinExistence type="predicted"/>
<reference evidence="1" key="1">
    <citation type="journal article" date="2012" name="Proc. Natl. Acad. Sci. U.S.A.">
        <title>Antigenic diversity is generated by distinct evolutionary mechanisms in African trypanosome species.</title>
        <authorList>
            <person name="Jackson A.P."/>
            <person name="Berry A."/>
            <person name="Aslett M."/>
            <person name="Allison H.C."/>
            <person name="Burton P."/>
            <person name="Vavrova-Anderson J."/>
            <person name="Brown R."/>
            <person name="Browne H."/>
            <person name="Corton N."/>
            <person name="Hauser H."/>
            <person name="Gamble J."/>
            <person name="Gilderthorp R."/>
            <person name="Marcello L."/>
            <person name="McQuillan J."/>
            <person name="Otto T.D."/>
            <person name="Quail M.A."/>
            <person name="Sanders M.J."/>
            <person name="van Tonder A."/>
            <person name="Ginger M.L."/>
            <person name="Field M.C."/>
            <person name="Barry J.D."/>
            <person name="Hertz-Fowler C."/>
            <person name="Berriman M."/>
        </authorList>
    </citation>
    <scope>NUCLEOTIDE SEQUENCE</scope>
    <source>
        <strain evidence="1">Y486</strain>
    </source>
</reference>
<gene>
    <name evidence="1" type="ORF">TVY486_1105790</name>
</gene>